<dbReference type="AlphaFoldDB" id="A0A9P5Y9C7"/>
<accession>A0A9P5Y9C7</accession>
<sequence length="90" mass="10420">MLIGGRASTTICILSTSVFSLRYTSLSMFPLLFLRTINLLGTRTRSPFSFPLAWKCLVSSQTRDLFVGVLDYRFQTRREIYHEGFVEIFE</sequence>
<gene>
    <name evidence="1" type="ORF">BDZ94DRAFT_281560</name>
</gene>
<dbReference type="EMBL" id="MU150244">
    <property type="protein sequence ID" value="KAF9465992.1"/>
    <property type="molecule type" value="Genomic_DNA"/>
</dbReference>
<name>A0A9P5Y9C7_9AGAR</name>
<organism evidence="1 2">
    <name type="scientific">Collybia nuda</name>
    <dbReference type="NCBI Taxonomy" id="64659"/>
    <lineage>
        <taxon>Eukaryota</taxon>
        <taxon>Fungi</taxon>
        <taxon>Dikarya</taxon>
        <taxon>Basidiomycota</taxon>
        <taxon>Agaricomycotina</taxon>
        <taxon>Agaricomycetes</taxon>
        <taxon>Agaricomycetidae</taxon>
        <taxon>Agaricales</taxon>
        <taxon>Tricholomatineae</taxon>
        <taxon>Clitocybaceae</taxon>
        <taxon>Collybia</taxon>
    </lineage>
</organism>
<evidence type="ECO:0000313" key="2">
    <source>
        <dbReference type="Proteomes" id="UP000807353"/>
    </source>
</evidence>
<evidence type="ECO:0000313" key="1">
    <source>
        <dbReference type="EMBL" id="KAF9465992.1"/>
    </source>
</evidence>
<protein>
    <submittedName>
        <fullName evidence="1">Uncharacterized protein</fullName>
    </submittedName>
</protein>
<comment type="caution">
    <text evidence="1">The sequence shown here is derived from an EMBL/GenBank/DDBJ whole genome shotgun (WGS) entry which is preliminary data.</text>
</comment>
<dbReference type="Proteomes" id="UP000807353">
    <property type="component" value="Unassembled WGS sequence"/>
</dbReference>
<proteinExistence type="predicted"/>
<keyword evidence="2" id="KW-1185">Reference proteome</keyword>
<reference evidence="1" key="1">
    <citation type="submission" date="2020-11" db="EMBL/GenBank/DDBJ databases">
        <authorList>
            <consortium name="DOE Joint Genome Institute"/>
            <person name="Ahrendt S."/>
            <person name="Riley R."/>
            <person name="Andreopoulos W."/>
            <person name="Labutti K."/>
            <person name="Pangilinan J."/>
            <person name="Ruiz-Duenas F.J."/>
            <person name="Barrasa J.M."/>
            <person name="Sanchez-Garcia M."/>
            <person name="Camarero S."/>
            <person name="Miyauchi S."/>
            <person name="Serrano A."/>
            <person name="Linde D."/>
            <person name="Babiker R."/>
            <person name="Drula E."/>
            <person name="Ayuso-Fernandez I."/>
            <person name="Pacheco R."/>
            <person name="Padilla G."/>
            <person name="Ferreira P."/>
            <person name="Barriuso J."/>
            <person name="Kellner H."/>
            <person name="Castanera R."/>
            <person name="Alfaro M."/>
            <person name="Ramirez L."/>
            <person name="Pisabarro A.G."/>
            <person name="Kuo A."/>
            <person name="Tritt A."/>
            <person name="Lipzen A."/>
            <person name="He G."/>
            <person name="Yan M."/>
            <person name="Ng V."/>
            <person name="Cullen D."/>
            <person name="Martin F."/>
            <person name="Rosso M.-N."/>
            <person name="Henrissat B."/>
            <person name="Hibbett D."/>
            <person name="Martinez A.T."/>
            <person name="Grigoriev I.V."/>
        </authorList>
    </citation>
    <scope>NUCLEOTIDE SEQUENCE</scope>
    <source>
        <strain evidence="1">CBS 247.69</strain>
    </source>
</reference>